<dbReference type="InterPro" id="IPR015797">
    <property type="entry name" value="NUDIX_hydrolase-like_dom_sf"/>
</dbReference>
<dbReference type="GO" id="GO:0006753">
    <property type="term" value="P:nucleoside phosphate metabolic process"/>
    <property type="evidence" value="ECO:0007669"/>
    <property type="project" value="TreeGrafter"/>
</dbReference>
<dbReference type="InterPro" id="IPR020084">
    <property type="entry name" value="NUDIX_hydrolase_CS"/>
</dbReference>
<evidence type="ECO:0000256" key="2">
    <source>
        <dbReference type="ARBA" id="ARBA00001946"/>
    </source>
</evidence>
<dbReference type="PANTHER" id="PTHR11839:SF18">
    <property type="entry name" value="NUDIX HYDROLASE DOMAIN-CONTAINING PROTEIN"/>
    <property type="match status" value="1"/>
</dbReference>
<dbReference type="InterPro" id="IPR000086">
    <property type="entry name" value="NUDIX_hydrolase_dom"/>
</dbReference>
<dbReference type="GO" id="GO:0005829">
    <property type="term" value="C:cytosol"/>
    <property type="evidence" value="ECO:0007669"/>
    <property type="project" value="TreeGrafter"/>
</dbReference>
<dbReference type="PRINTS" id="PR00502">
    <property type="entry name" value="NUDIXFAMILY"/>
</dbReference>
<dbReference type="GO" id="GO:0019693">
    <property type="term" value="P:ribose phosphate metabolic process"/>
    <property type="evidence" value="ECO:0007669"/>
    <property type="project" value="TreeGrafter"/>
</dbReference>
<dbReference type="PROSITE" id="PS00893">
    <property type="entry name" value="NUDIX_BOX"/>
    <property type="match status" value="1"/>
</dbReference>
<comment type="cofactor">
    <cofactor evidence="2 9">
        <name>Mg(2+)</name>
        <dbReference type="ChEBI" id="CHEBI:18420"/>
    </cofactor>
</comment>
<evidence type="ECO:0000256" key="3">
    <source>
        <dbReference type="ARBA" id="ARBA00007275"/>
    </source>
</evidence>
<comment type="catalytic activity">
    <reaction evidence="1">
        <text>GDP-alpha-D-mannose + H2O = alpha-D-mannose 1-phosphate + GMP + 2 H(+)</text>
        <dbReference type="Rhea" id="RHEA:27978"/>
        <dbReference type="ChEBI" id="CHEBI:15377"/>
        <dbReference type="ChEBI" id="CHEBI:15378"/>
        <dbReference type="ChEBI" id="CHEBI:57527"/>
        <dbReference type="ChEBI" id="CHEBI:58115"/>
        <dbReference type="ChEBI" id="CHEBI:58409"/>
    </reaction>
</comment>
<evidence type="ECO:0000313" key="14">
    <source>
        <dbReference type="Proteomes" id="UP000078529"/>
    </source>
</evidence>
<feature type="binding site" evidence="9">
    <location>
        <position position="164"/>
    </location>
    <ligand>
        <name>Mg(2+)</name>
        <dbReference type="ChEBI" id="CHEBI:18420"/>
        <label>1</label>
    </ligand>
</feature>
<organism evidence="13 14">
    <name type="scientific">Aureimonas ureilytica</name>
    <dbReference type="NCBI Taxonomy" id="401562"/>
    <lineage>
        <taxon>Bacteria</taxon>
        <taxon>Pseudomonadati</taxon>
        <taxon>Pseudomonadota</taxon>
        <taxon>Alphaproteobacteria</taxon>
        <taxon>Hyphomicrobiales</taxon>
        <taxon>Aurantimonadaceae</taxon>
        <taxon>Aureimonas</taxon>
    </lineage>
</organism>
<keyword evidence="9" id="KW-0479">Metal-binding</keyword>
<evidence type="ECO:0000256" key="7">
    <source>
        <dbReference type="ARBA" id="ARBA00032162"/>
    </source>
</evidence>
<proteinExistence type="inferred from homology"/>
<feature type="binding site" evidence="9">
    <location>
        <position position="96"/>
    </location>
    <ligand>
        <name>Mg(2+)</name>
        <dbReference type="ChEBI" id="CHEBI:18420"/>
        <label>1</label>
    </ligand>
</feature>
<dbReference type="RefSeq" id="WP_058600995.1">
    <property type="nucleotide sequence ID" value="NZ_LDQA01000029.1"/>
</dbReference>
<name>A0A175RNB0_9HYPH</name>
<evidence type="ECO:0000259" key="12">
    <source>
        <dbReference type="PROSITE" id="PS51462"/>
    </source>
</evidence>
<keyword evidence="9" id="KW-0460">Magnesium</keyword>
<sequence>MSDIYRQRLEDQPLDFTIEKDERLHAGFRALDAVTVRHAPLGRDEPVLARREFLRSGLAAIIIPYDPVRDEIVVIRQFRIGAALTSGKAAALELPAGLVDEGENPIEAASRELEEETGLVTHAIAPAYTILSSPGLCDEVACFFLALVDAGALHGHGGKLDEQEDIIAIRAPVDALIEAVDAGSIENGFLVSATHWFARHGRQQARLLQDAAEPVA</sequence>
<evidence type="ECO:0000313" key="13">
    <source>
        <dbReference type="EMBL" id="KTR04808.1"/>
    </source>
</evidence>
<feature type="domain" description="Nudix hydrolase" evidence="12">
    <location>
        <begin position="55"/>
        <end position="193"/>
    </location>
</feature>
<evidence type="ECO:0000256" key="4">
    <source>
        <dbReference type="ARBA" id="ARBA00011738"/>
    </source>
</evidence>
<dbReference type="InterPro" id="IPR004385">
    <property type="entry name" value="NDP_pyrophosphatase"/>
</dbReference>
<comment type="similarity">
    <text evidence="3">Belongs to the Nudix hydrolase family. NudK subfamily.</text>
</comment>
<dbReference type="InterPro" id="IPR020476">
    <property type="entry name" value="Nudix_hydrolase"/>
</dbReference>
<dbReference type="Proteomes" id="UP000078529">
    <property type="component" value="Unassembled WGS sequence"/>
</dbReference>
<reference evidence="13 14" key="1">
    <citation type="journal article" date="2016" name="Front. Microbiol.">
        <title>Genomic Resource of Rice Seed Associated Bacteria.</title>
        <authorList>
            <person name="Midha S."/>
            <person name="Bansal K."/>
            <person name="Sharma S."/>
            <person name="Kumar N."/>
            <person name="Patil P.P."/>
            <person name="Chaudhry V."/>
            <person name="Patil P.B."/>
        </authorList>
    </citation>
    <scope>NUCLEOTIDE SEQUENCE [LARGE SCALE GENOMIC DNA]</scope>
    <source>
        <strain evidence="13 14">NS365</strain>
    </source>
</reference>
<evidence type="ECO:0000256" key="8">
    <source>
        <dbReference type="ARBA" id="ARBA00032272"/>
    </source>
</evidence>
<dbReference type="PROSITE" id="PS51462">
    <property type="entry name" value="NUDIX"/>
    <property type="match status" value="1"/>
</dbReference>
<dbReference type="AlphaFoldDB" id="A0A175RNB0"/>
<evidence type="ECO:0000256" key="10">
    <source>
        <dbReference type="PIRSR" id="PIRSR604385-3"/>
    </source>
</evidence>
<dbReference type="SUPFAM" id="SSF55811">
    <property type="entry name" value="Nudix"/>
    <property type="match status" value="1"/>
</dbReference>
<dbReference type="GO" id="GO:0046872">
    <property type="term" value="F:metal ion binding"/>
    <property type="evidence" value="ECO:0007669"/>
    <property type="project" value="UniProtKB-KW"/>
</dbReference>
<dbReference type="PANTHER" id="PTHR11839">
    <property type="entry name" value="UDP/ADP-SUGAR PYROPHOSPHATASE"/>
    <property type="match status" value="1"/>
</dbReference>
<dbReference type="EMBL" id="LDQA01000029">
    <property type="protein sequence ID" value="KTR04808.1"/>
    <property type="molecule type" value="Genomic_DNA"/>
</dbReference>
<evidence type="ECO:0000256" key="9">
    <source>
        <dbReference type="PIRSR" id="PIRSR604385-2"/>
    </source>
</evidence>
<dbReference type="Gene3D" id="3.90.79.10">
    <property type="entry name" value="Nucleoside Triphosphate Pyrophosphohydrolase"/>
    <property type="match status" value="1"/>
</dbReference>
<feature type="short sequence motif" description="Nudix box" evidence="10">
    <location>
        <begin position="97"/>
        <end position="119"/>
    </location>
</feature>
<dbReference type="GO" id="GO:0019144">
    <property type="term" value="F:ADP-sugar diphosphatase activity"/>
    <property type="evidence" value="ECO:0007669"/>
    <property type="project" value="TreeGrafter"/>
</dbReference>
<dbReference type="Pfam" id="PF00293">
    <property type="entry name" value="NUDIX"/>
    <property type="match status" value="1"/>
</dbReference>
<keyword evidence="14" id="KW-1185">Reference proteome</keyword>
<feature type="binding site" evidence="9">
    <location>
        <position position="116"/>
    </location>
    <ligand>
        <name>Mg(2+)</name>
        <dbReference type="ChEBI" id="CHEBI:18420"/>
        <label>1</label>
    </ligand>
</feature>
<feature type="binding site" evidence="9">
    <location>
        <position position="112"/>
    </location>
    <ligand>
        <name>Mg(2+)</name>
        <dbReference type="ChEBI" id="CHEBI:18420"/>
        <label>1</label>
    </ligand>
</feature>
<evidence type="ECO:0000256" key="6">
    <source>
        <dbReference type="ARBA" id="ARBA00022801"/>
    </source>
</evidence>
<gene>
    <name evidence="13" type="ORF">NS365_14440</name>
</gene>
<keyword evidence="6 11" id="KW-0378">Hydrolase</keyword>
<accession>A0A175RNB0</accession>
<evidence type="ECO:0000256" key="1">
    <source>
        <dbReference type="ARBA" id="ARBA00000847"/>
    </source>
</evidence>
<dbReference type="PATRIC" id="fig|401562.4.peg.2677"/>
<comment type="subunit">
    <text evidence="4">Homodimer.</text>
</comment>
<evidence type="ECO:0000256" key="5">
    <source>
        <dbReference type="ARBA" id="ARBA00016377"/>
    </source>
</evidence>
<protein>
    <recommendedName>
        <fullName evidence="5">GDP-mannose pyrophosphatase</fullName>
    </recommendedName>
    <alternativeName>
        <fullName evidence="7">GDP-mannose hydrolase</fullName>
    </alternativeName>
    <alternativeName>
        <fullName evidence="8">GDPMK</fullName>
    </alternativeName>
</protein>
<comment type="caution">
    <text evidence="13">The sequence shown here is derived from an EMBL/GenBank/DDBJ whole genome shotgun (WGS) entry which is preliminary data.</text>
</comment>
<dbReference type="NCBIfam" id="TIGR00052">
    <property type="entry name" value="nudix-type nucleoside diphosphatase, YffH/AdpP family"/>
    <property type="match status" value="1"/>
</dbReference>
<evidence type="ECO:0000256" key="11">
    <source>
        <dbReference type="RuleBase" id="RU003476"/>
    </source>
</evidence>